<dbReference type="SUPFAM" id="SSF53098">
    <property type="entry name" value="Ribonuclease H-like"/>
    <property type="match status" value="1"/>
</dbReference>
<dbReference type="GO" id="GO:0032196">
    <property type="term" value="P:transposition"/>
    <property type="evidence" value="ECO:0007669"/>
    <property type="project" value="UniProtKB-KW"/>
</dbReference>
<dbReference type="InterPro" id="IPR001584">
    <property type="entry name" value="Integrase_cat-core"/>
</dbReference>
<comment type="caution">
    <text evidence="7">The sequence shown here is derived from an EMBL/GenBank/DDBJ whole genome shotgun (WGS) entry which is preliminary data.</text>
</comment>
<sequence>MDLFKGRHFDRDIIVLCVRWYLTYKLSSRDLVQMMAERGIEVTHTTILRWVQRFVPEFEKRWSQYSRPVGRSWRCDETYIKVKGRWTYLYRAVDKLGLTVDFLLSARRDVAAAKRFFSKAMKKHGSPRVITLDAYAASHRAITELQSAGTITRRIRVRSSKYLNNVVEQDHRRIKQRIRPMLGFKRFDTATTTISGIELAEKIRKQQFKIGTLPGRPVAAPDIWAAVLAA</sequence>
<gene>
    <name evidence="7" type="ORF">BDD14_0018</name>
    <name evidence="6" type="ORF">BDD14_6453</name>
</gene>
<protein>
    <submittedName>
        <fullName evidence="7">Transposase-like protein</fullName>
    </submittedName>
</protein>
<name>A0A4Q7YMF1_9BACT</name>
<dbReference type="GO" id="GO:0015074">
    <property type="term" value="P:DNA integration"/>
    <property type="evidence" value="ECO:0007669"/>
    <property type="project" value="InterPro"/>
</dbReference>
<dbReference type="NCBIfam" id="NF033587">
    <property type="entry name" value="transpos_IS6"/>
    <property type="match status" value="1"/>
</dbReference>
<feature type="domain" description="Integrase catalytic" evidence="5">
    <location>
        <begin position="64"/>
        <end position="222"/>
    </location>
</feature>
<evidence type="ECO:0000256" key="1">
    <source>
        <dbReference type="ARBA" id="ARBA00002286"/>
    </source>
</evidence>
<evidence type="ECO:0000259" key="5">
    <source>
        <dbReference type="PROSITE" id="PS50994"/>
    </source>
</evidence>
<keyword evidence="2" id="KW-0815">Transposition</keyword>
<keyword evidence="8" id="KW-1185">Reference proteome</keyword>
<evidence type="ECO:0000256" key="3">
    <source>
        <dbReference type="ARBA" id="ARBA00023125"/>
    </source>
</evidence>
<dbReference type="GO" id="GO:0003677">
    <property type="term" value="F:DNA binding"/>
    <property type="evidence" value="ECO:0007669"/>
    <property type="project" value="UniProtKB-KW"/>
</dbReference>
<dbReference type="Gene3D" id="3.30.420.10">
    <property type="entry name" value="Ribonuclease H-like superfamily/Ribonuclease H"/>
    <property type="match status" value="1"/>
</dbReference>
<dbReference type="InterPro" id="IPR052183">
    <property type="entry name" value="IS_Transposase"/>
</dbReference>
<dbReference type="PANTHER" id="PTHR35528:SF3">
    <property type="entry name" value="BLL1675 PROTEIN"/>
    <property type="match status" value="1"/>
</dbReference>
<keyword evidence="3" id="KW-0238">DNA-binding</keyword>
<evidence type="ECO:0000256" key="4">
    <source>
        <dbReference type="ARBA" id="ARBA00023172"/>
    </source>
</evidence>
<accession>A0A4Q7YMF1</accession>
<dbReference type="InterPro" id="IPR032874">
    <property type="entry name" value="DDE_dom"/>
</dbReference>
<dbReference type="Pfam" id="PF13610">
    <property type="entry name" value="DDE_Tnp_IS240"/>
    <property type="match status" value="1"/>
</dbReference>
<dbReference type="InterPro" id="IPR012337">
    <property type="entry name" value="RNaseH-like_sf"/>
</dbReference>
<organism evidence="7 8">
    <name type="scientific">Edaphobacter modestus</name>
    <dbReference type="NCBI Taxonomy" id="388466"/>
    <lineage>
        <taxon>Bacteria</taxon>
        <taxon>Pseudomonadati</taxon>
        <taxon>Acidobacteriota</taxon>
        <taxon>Terriglobia</taxon>
        <taxon>Terriglobales</taxon>
        <taxon>Acidobacteriaceae</taxon>
        <taxon>Edaphobacter</taxon>
    </lineage>
</organism>
<dbReference type="AlphaFoldDB" id="A0A4Q7YMF1"/>
<comment type="function">
    <text evidence="1">Involved in the transposition of the insertion sequence.</text>
</comment>
<dbReference type="Proteomes" id="UP000292958">
    <property type="component" value="Unassembled WGS sequence"/>
</dbReference>
<dbReference type="InterPro" id="IPR036397">
    <property type="entry name" value="RNaseH_sf"/>
</dbReference>
<evidence type="ECO:0000313" key="7">
    <source>
        <dbReference type="EMBL" id="RZU38747.1"/>
    </source>
</evidence>
<evidence type="ECO:0000313" key="8">
    <source>
        <dbReference type="Proteomes" id="UP000292958"/>
    </source>
</evidence>
<dbReference type="PANTHER" id="PTHR35528">
    <property type="entry name" value="BLL1675 PROTEIN"/>
    <property type="match status" value="1"/>
</dbReference>
<proteinExistence type="predicted"/>
<reference evidence="7 8" key="1">
    <citation type="submission" date="2019-02" db="EMBL/GenBank/DDBJ databases">
        <title>Genomic Encyclopedia of Archaeal and Bacterial Type Strains, Phase II (KMG-II): from individual species to whole genera.</title>
        <authorList>
            <person name="Goeker M."/>
        </authorList>
    </citation>
    <scope>NUCLEOTIDE SEQUENCE [LARGE SCALE GENOMIC DNA]</scope>
    <source>
        <strain evidence="7 8">DSM 18101</strain>
    </source>
</reference>
<dbReference type="InterPro" id="IPR047930">
    <property type="entry name" value="Transpos_IS6"/>
</dbReference>
<dbReference type="EMBL" id="SHKW01000007">
    <property type="protein sequence ID" value="RZU29818.1"/>
    <property type="molecule type" value="Genomic_DNA"/>
</dbReference>
<keyword evidence="4" id="KW-0233">DNA recombination</keyword>
<evidence type="ECO:0000256" key="2">
    <source>
        <dbReference type="ARBA" id="ARBA00022578"/>
    </source>
</evidence>
<dbReference type="GO" id="GO:0006310">
    <property type="term" value="P:DNA recombination"/>
    <property type="evidence" value="ECO:0007669"/>
    <property type="project" value="UniProtKB-KW"/>
</dbReference>
<dbReference type="EMBL" id="SHKW01000001">
    <property type="protein sequence ID" value="RZU38747.1"/>
    <property type="molecule type" value="Genomic_DNA"/>
</dbReference>
<evidence type="ECO:0000313" key="6">
    <source>
        <dbReference type="EMBL" id="RZU29818.1"/>
    </source>
</evidence>
<dbReference type="PROSITE" id="PS50994">
    <property type="entry name" value="INTEGRASE"/>
    <property type="match status" value="1"/>
</dbReference>